<evidence type="ECO:0000313" key="4">
    <source>
        <dbReference type="EMBL" id="QSE92729.1"/>
    </source>
</evidence>
<dbReference type="CDD" id="cd06558">
    <property type="entry name" value="crotonase-like"/>
    <property type="match status" value="1"/>
</dbReference>
<protein>
    <submittedName>
        <fullName evidence="4">Enoyl-CoA hydratase/isomerase family protein</fullName>
    </submittedName>
</protein>
<dbReference type="SUPFAM" id="SSF52096">
    <property type="entry name" value="ClpP/crotonase"/>
    <property type="match status" value="1"/>
</dbReference>
<proteinExistence type="inferred from homology"/>
<evidence type="ECO:0000256" key="1">
    <source>
        <dbReference type="ARBA" id="ARBA00005254"/>
    </source>
</evidence>
<dbReference type="PANTHER" id="PTHR11941:SF169">
    <property type="entry name" value="(7AS)-7A-METHYL-1,5-DIOXO-2,3,5,6,7,7A-HEXAHYDRO-1H-INDENE-CARBOXYL-COA HYDROLASE"/>
    <property type="match status" value="1"/>
</dbReference>
<dbReference type="Pfam" id="PF00378">
    <property type="entry name" value="ECH_1"/>
    <property type="match status" value="1"/>
</dbReference>
<dbReference type="Gene3D" id="1.10.12.10">
    <property type="entry name" value="Lyase 2-enoyl-coa Hydratase, Chain A, domain 2"/>
    <property type="match status" value="1"/>
</dbReference>
<accession>A0A974W7L1</accession>
<name>A0A974W7L1_9NOCA</name>
<dbReference type="Gene3D" id="3.90.226.10">
    <property type="entry name" value="2-enoyl-CoA Hydratase, Chain A, domain 1"/>
    <property type="match status" value="1"/>
</dbReference>
<dbReference type="PANTHER" id="PTHR11941">
    <property type="entry name" value="ENOYL-COA HYDRATASE-RELATED"/>
    <property type="match status" value="1"/>
</dbReference>
<comment type="similarity">
    <text evidence="1">Belongs to the enoyl-CoA hydratase/isomerase family.</text>
</comment>
<dbReference type="InterPro" id="IPR029045">
    <property type="entry name" value="ClpP/crotonase-like_dom_sf"/>
</dbReference>
<dbReference type="InterPro" id="IPR014748">
    <property type="entry name" value="Enoyl-CoA_hydra_C"/>
</dbReference>
<keyword evidence="3" id="KW-0456">Lyase</keyword>
<evidence type="ECO:0000256" key="2">
    <source>
        <dbReference type="ARBA" id="ARBA00023098"/>
    </source>
</evidence>
<evidence type="ECO:0000256" key="3">
    <source>
        <dbReference type="ARBA" id="ARBA00023239"/>
    </source>
</evidence>
<dbReference type="InterPro" id="IPR001753">
    <property type="entry name" value="Enoyl-CoA_hydra/iso"/>
</dbReference>
<dbReference type="RefSeq" id="WP_206009181.1">
    <property type="nucleotide sequence ID" value="NZ_CP070619.1"/>
</dbReference>
<gene>
    <name evidence="4" type="ORF">JWS13_31060</name>
</gene>
<reference evidence="4 5" key="1">
    <citation type="journal article" date="2021" name="Microbiol. Resour. Announc.">
        <title>Complete Genome Sequences of Two Rhodococcus sp. Strains with Large and Linear Chromosomes, Isolated from Apple Rhizosphere.</title>
        <authorList>
            <person name="Benning S."/>
            <person name="Brugnone N."/>
            <person name="Siani R."/>
            <person name="Kublik S."/>
            <person name="Schloter M."/>
            <person name="Rad V."/>
        </authorList>
    </citation>
    <scope>NUCLEOTIDE SEQUENCE [LARGE SCALE GENOMIC DNA]</scope>
    <source>
        <strain evidence="4 5">R79</strain>
    </source>
</reference>
<evidence type="ECO:0000313" key="5">
    <source>
        <dbReference type="Proteomes" id="UP000662986"/>
    </source>
</evidence>
<reference evidence="4 5" key="2">
    <citation type="journal article" date="2022" name="Arch. Microbiol.">
        <title>Rhodococcus pseudokoreensis sp. nov. isolated from the rhizosphere of young M26 apple rootstocks.</title>
        <authorList>
            <person name="Kampfer P."/>
            <person name="Glaeser S.P."/>
            <person name="Blom J."/>
            <person name="Wolf J."/>
            <person name="Benning S."/>
            <person name="Schloter M."/>
            <person name="Neumann-Schaal M."/>
        </authorList>
    </citation>
    <scope>NUCLEOTIDE SEQUENCE [LARGE SCALE GENOMIC DNA]</scope>
    <source>
        <strain evidence="4 5">R79</strain>
    </source>
</reference>
<dbReference type="Proteomes" id="UP000662986">
    <property type="component" value="Chromosome"/>
</dbReference>
<keyword evidence="2" id="KW-0443">Lipid metabolism</keyword>
<keyword evidence="5" id="KW-1185">Reference proteome</keyword>
<dbReference type="EMBL" id="CP070619">
    <property type="protein sequence ID" value="QSE92729.1"/>
    <property type="molecule type" value="Genomic_DNA"/>
</dbReference>
<organism evidence="4 5">
    <name type="scientific">Rhodococcus pseudokoreensis</name>
    <dbReference type="NCBI Taxonomy" id="2811421"/>
    <lineage>
        <taxon>Bacteria</taxon>
        <taxon>Bacillati</taxon>
        <taxon>Actinomycetota</taxon>
        <taxon>Actinomycetes</taxon>
        <taxon>Mycobacteriales</taxon>
        <taxon>Nocardiaceae</taxon>
        <taxon>Rhodococcus</taxon>
    </lineage>
</organism>
<sequence length="266" mass="28378">MLSINLTDEEQDLKKQIVLSERDGHVLVITMNRPERRNALGRVMRQGLRDAFDEFEADPDLRCAVLTGTGAAFSAGGDLKEMSDSAMRVPPKDSDIMISSNGSVSKPVVAAVNGVALAGGFRLVQNCDLAVAADTARFGITEVLRGRGAPWAAPLINIVPQRIMAQLLLTGEPIDAHRAYEVGLINSVVSVEDLLPVAIDLAQRIAAAAPLSVRAAKTLIGLCTEIGVTQAEQSANLAYESVYTSNDAQEGPRAFAEKRDPVWTGT</sequence>